<accession>A0ACC6U1E5</accession>
<reference evidence="1" key="1">
    <citation type="submission" date="2024-07" db="EMBL/GenBank/DDBJ databases">
        <title>A survey of Mimosa microsymbionts across Brazilian biomes reveals a high diversity of Paraburkholderia nodulating endemic species, but also that Cupriavidus is common as a symbiont of widespread species.</title>
        <authorList>
            <person name="Rouws L."/>
            <person name="Barauna A."/>
            <person name="Beukes C."/>
            <person name="Rouws J.R.C."/>
            <person name="De Faria S.M."/>
            <person name="Gross E."/>
            <person name="Bueno Dos Reis Junior F."/>
            <person name="Simon M.F."/>
            <person name="Maluk M."/>
            <person name="Odee D.W."/>
            <person name="Kenicer G."/>
            <person name="Young J.P.W."/>
            <person name="Reis V.M."/>
            <person name="Zilli J."/>
            <person name="James E.K."/>
        </authorList>
    </citation>
    <scope>NUCLEOTIDE SEQUENCE</scope>
    <source>
        <strain evidence="1">EG181B</strain>
    </source>
</reference>
<organism evidence="1 2">
    <name type="scientific">Paraburkholderia phymatum</name>
    <dbReference type="NCBI Taxonomy" id="148447"/>
    <lineage>
        <taxon>Bacteria</taxon>
        <taxon>Pseudomonadati</taxon>
        <taxon>Pseudomonadota</taxon>
        <taxon>Betaproteobacteria</taxon>
        <taxon>Burkholderiales</taxon>
        <taxon>Burkholderiaceae</taxon>
        <taxon>Paraburkholderia</taxon>
    </lineage>
</organism>
<evidence type="ECO:0000313" key="1">
    <source>
        <dbReference type="EMBL" id="MEX3933320.1"/>
    </source>
</evidence>
<dbReference type="EMBL" id="JBFRCH010000007">
    <property type="protein sequence ID" value="MEX3933320.1"/>
    <property type="molecule type" value="Genomic_DNA"/>
</dbReference>
<keyword evidence="2" id="KW-1185">Reference proteome</keyword>
<gene>
    <name evidence="1" type="ORF">AB4Y32_16205</name>
</gene>
<name>A0ACC6U1E5_9BURK</name>
<dbReference type="Proteomes" id="UP001558850">
    <property type="component" value="Unassembled WGS sequence"/>
</dbReference>
<protein>
    <submittedName>
        <fullName evidence="1">Uncharacterized protein</fullName>
    </submittedName>
</protein>
<evidence type="ECO:0000313" key="2">
    <source>
        <dbReference type="Proteomes" id="UP001558850"/>
    </source>
</evidence>
<proteinExistence type="predicted"/>
<sequence length="78" mass="8233">MSDINTGGGAFPWCGDLNETPYINLGVTVRDYFAAKAMQAIVSATVEADGSMTAHAVDCATDGAYFIADAMLRAREKP</sequence>
<comment type="caution">
    <text evidence="1">The sequence shown here is derived from an EMBL/GenBank/DDBJ whole genome shotgun (WGS) entry which is preliminary data.</text>
</comment>